<evidence type="ECO:0000313" key="1">
    <source>
        <dbReference type="EMBL" id="WLQ33440.1"/>
    </source>
</evidence>
<dbReference type="PANTHER" id="PTHR35446:SF3">
    <property type="entry name" value="CMD DOMAIN-CONTAINING PROTEIN"/>
    <property type="match status" value="1"/>
</dbReference>
<dbReference type="Proteomes" id="UP001239522">
    <property type="component" value="Chromosome"/>
</dbReference>
<evidence type="ECO:0000313" key="2">
    <source>
        <dbReference type="Proteomes" id="UP001239522"/>
    </source>
</evidence>
<dbReference type="Gene3D" id="1.20.1290.10">
    <property type="entry name" value="AhpD-like"/>
    <property type="match status" value="1"/>
</dbReference>
<dbReference type="InterPro" id="IPR029032">
    <property type="entry name" value="AhpD-like"/>
</dbReference>
<sequence>MSATVFPDHTHASAPAAARPALAAIAQKQGFLPAAAARMAISPELLNGFLKINALFEATTLDRLSREVLSMTMATRNGCHVCIAIHTAILTSLDTEPALLDALREAAPLPDERLEALRQFILAAVATNGAVGDEAMEAFLSHGYTPRNALEVVLGIGAYTLSTLANRMTDAPLDGPLAQFA</sequence>
<accession>A0ABY9HFZ3</accession>
<dbReference type="EMBL" id="CP120997">
    <property type="protein sequence ID" value="WLQ33440.1"/>
    <property type="molecule type" value="Genomic_DNA"/>
</dbReference>
<protein>
    <submittedName>
        <fullName evidence="1">Carboxymuconolactone decarboxylase family protein</fullName>
    </submittedName>
</protein>
<organism evidence="1 2">
    <name type="scientific">Streptomyces castrisilvae</name>
    <dbReference type="NCBI Taxonomy" id="3033811"/>
    <lineage>
        <taxon>Bacteria</taxon>
        <taxon>Bacillati</taxon>
        <taxon>Actinomycetota</taxon>
        <taxon>Actinomycetes</taxon>
        <taxon>Kitasatosporales</taxon>
        <taxon>Streptomycetaceae</taxon>
        <taxon>Streptomyces</taxon>
    </lineage>
</organism>
<reference evidence="1 2" key="1">
    <citation type="submission" date="2023-03" db="EMBL/GenBank/DDBJ databases">
        <title>Isolation and description of six Streptomyces strains from soil environments, able to metabolize different microbial glucans.</title>
        <authorList>
            <person name="Widen T."/>
            <person name="Larsbrink J."/>
        </authorList>
    </citation>
    <scope>NUCLEOTIDE SEQUENCE [LARGE SCALE GENOMIC DNA]</scope>
    <source>
        <strain evidence="1 2">Mut1</strain>
    </source>
</reference>
<proteinExistence type="predicted"/>
<dbReference type="PANTHER" id="PTHR35446">
    <property type="entry name" value="SI:CH211-175M2.5"/>
    <property type="match status" value="1"/>
</dbReference>
<gene>
    <name evidence="1" type="ORF">P8A18_08225</name>
</gene>
<keyword evidence="2" id="KW-1185">Reference proteome</keyword>
<name>A0ABY9HFZ3_9ACTN</name>
<dbReference type="SUPFAM" id="SSF69118">
    <property type="entry name" value="AhpD-like"/>
    <property type="match status" value="1"/>
</dbReference>
<dbReference type="RefSeq" id="WP_306053125.1">
    <property type="nucleotide sequence ID" value="NZ_CP120997.1"/>
</dbReference>